<dbReference type="PANTHER" id="PTHR32552">
    <property type="entry name" value="FERRICHROME IRON RECEPTOR-RELATED"/>
    <property type="match status" value="1"/>
</dbReference>
<keyword evidence="6" id="KW-0408">Iron</keyword>
<keyword evidence="9 11" id="KW-0472">Membrane</keyword>
<evidence type="ECO:0000259" key="15">
    <source>
        <dbReference type="Pfam" id="PF07715"/>
    </source>
</evidence>
<evidence type="ECO:0000256" key="6">
    <source>
        <dbReference type="ARBA" id="ARBA00023004"/>
    </source>
</evidence>
<evidence type="ECO:0000256" key="12">
    <source>
        <dbReference type="RuleBase" id="RU003357"/>
    </source>
</evidence>
<evidence type="ECO:0000256" key="8">
    <source>
        <dbReference type="ARBA" id="ARBA00023077"/>
    </source>
</evidence>
<dbReference type="Pfam" id="PF07715">
    <property type="entry name" value="Plug"/>
    <property type="match status" value="1"/>
</dbReference>
<evidence type="ECO:0000256" key="1">
    <source>
        <dbReference type="ARBA" id="ARBA00004571"/>
    </source>
</evidence>
<comment type="subcellular location">
    <subcellularLocation>
        <location evidence="1 11">Cell outer membrane</location>
        <topology evidence="1 11">Multi-pass membrane protein</topology>
    </subcellularLocation>
</comment>
<keyword evidence="7" id="KW-0406">Ion transport</keyword>
<evidence type="ECO:0000256" key="3">
    <source>
        <dbReference type="ARBA" id="ARBA00022452"/>
    </source>
</evidence>
<gene>
    <name evidence="16" type="ORF">ACFOD9_11710</name>
</gene>
<organism evidence="16 17">
    <name type="scientific">Novosphingobium bradum</name>
    <dbReference type="NCBI Taxonomy" id="1737444"/>
    <lineage>
        <taxon>Bacteria</taxon>
        <taxon>Pseudomonadati</taxon>
        <taxon>Pseudomonadota</taxon>
        <taxon>Alphaproteobacteria</taxon>
        <taxon>Sphingomonadales</taxon>
        <taxon>Sphingomonadaceae</taxon>
        <taxon>Novosphingobium</taxon>
    </lineage>
</organism>
<dbReference type="Pfam" id="PF00593">
    <property type="entry name" value="TonB_dep_Rec_b-barrel"/>
    <property type="match status" value="1"/>
</dbReference>
<feature type="domain" description="TonB-dependent receptor plug" evidence="15">
    <location>
        <begin position="49"/>
        <end position="163"/>
    </location>
</feature>
<dbReference type="InterPro" id="IPR039426">
    <property type="entry name" value="TonB-dep_rcpt-like"/>
</dbReference>
<keyword evidence="13" id="KW-0732">Signal</keyword>
<evidence type="ECO:0000256" key="9">
    <source>
        <dbReference type="ARBA" id="ARBA00023136"/>
    </source>
</evidence>
<evidence type="ECO:0000256" key="5">
    <source>
        <dbReference type="ARBA" id="ARBA00022692"/>
    </source>
</evidence>
<keyword evidence="16" id="KW-0675">Receptor</keyword>
<evidence type="ECO:0000256" key="11">
    <source>
        <dbReference type="PROSITE-ProRule" id="PRU01360"/>
    </source>
</evidence>
<accession>A0ABV7IQH3</accession>
<evidence type="ECO:0000256" key="4">
    <source>
        <dbReference type="ARBA" id="ARBA00022496"/>
    </source>
</evidence>
<evidence type="ECO:0000256" key="7">
    <source>
        <dbReference type="ARBA" id="ARBA00023065"/>
    </source>
</evidence>
<dbReference type="InterPro" id="IPR000531">
    <property type="entry name" value="Beta-barrel_TonB"/>
</dbReference>
<evidence type="ECO:0000256" key="10">
    <source>
        <dbReference type="ARBA" id="ARBA00023237"/>
    </source>
</evidence>
<keyword evidence="2 11" id="KW-0813">Transport</keyword>
<keyword evidence="4" id="KW-0410">Iron transport</keyword>
<evidence type="ECO:0000256" key="2">
    <source>
        <dbReference type="ARBA" id="ARBA00022448"/>
    </source>
</evidence>
<dbReference type="EMBL" id="JBHRTQ010000010">
    <property type="protein sequence ID" value="MFC3174916.1"/>
    <property type="molecule type" value="Genomic_DNA"/>
</dbReference>
<comment type="caution">
    <text evidence="16">The sequence shown here is derived from an EMBL/GenBank/DDBJ whole genome shotgun (WGS) entry which is preliminary data.</text>
</comment>
<feature type="domain" description="TonB-dependent receptor-like beta-barrel" evidence="14">
    <location>
        <begin position="312"/>
        <end position="792"/>
    </location>
</feature>
<dbReference type="Gene3D" id="2.40.170.20">
    <property type="entry name" value="TonB-dependent receptor, beta-barrel domain"/>
    <property type="match status" value="1"/>
</dbReference>
<dbReference type="PANTHER" id="PTHR32552:SF81">
    <property type="entry name" value="TONB-DEPENDENT OUTER MEMBRANE RECEPTOR"/>
    <property type="match status" value="1"/>
</dbReference>
<evidence type="ECO:0000313" key="16">
    <source>
        <dbReference type="EMBL" id="MFC3174916.1"/>
    </source>
</evidence>
<dbReference type="Gene3D" id="2.170.130.10">
    <property type="entry name" value="TonB-dependent receptor, plug domain"/>
    <property type="match status" value="1"/>
</dbReference>
<feature type="chain" id="PRO_5046359028" evidence="13">
    <location>
        <begin position="25"/>
        <end position="831"/>
    </location>
</feature>
<protein>
    <submittedName>
        <fullName evidence="16">TonB-dependent receptor</fullName>
    </submittedName>
</protein>
<keyword evidence="3 11" id="KW-1134">Transmembrane beta strand</keyword>
<comment type="similarity">
    <text evidence="11 12">Belongs to the TonB-dependent receptor family.</text>
</comment>
<dbReference type="SUPFAM" id="SSF56935">
    <property type="entry name" value="Porins"/>
    <property type="match status" value="1"/>
</dbReference>
<dbReference type="InterPro" id="IPR037066">
    <property type="entry name" value="Plug_dom_sf"/>
</dbReference>
<feature type="signal peptide" evidence="13">
    <location>
        <begin position="1"/>
        <end position="24"/>
    </location>
</feature>
<sequence length="831" mass="88353">MKMNVAKALLLVSTVAGLTGTAQAQTADGEGARVSNDIIVTARRIEERLQDVPIAITAYTQEDLAKRNVNNASDLATYTPSLQADNRFGTNNTTFAVRGFRQDLRTSAAVGIYFADVVAQRGGNGGSSVGDGAGPGSFFDLQNVQVLKGPQGTLFGRNTTGGAILLVPQKPKDRFEGYVEGTYGNYNQTRLQGVVNVPLSDIARLRIGADWNKRDGYIKNVSGVGPDRLANVDTFALRASLVVDLTPDLENYTIVSYSKSHDTGPIAKVAACSTTNQTLLALCNQQLARQAGEGFWTAQNVDPDPRSILEQWQIINTMTYQANDSLRIKNISSYGQITSFIQASLQGGFYRIPSGTLPNAAGTAQISTAGLEGRTFSYSALSSSPSGAGNQWNFTNELQLQGSAGDALTWQAGAYYETSRPMKANVGGGAQNLISCTATTVCQDVLRTFTGRRTGNSSFSTTYTSFENVGVYAQGTYKLAPGLNATAGIRYTWDKTSGGGTLRNYFFTAAGAPASITGVALAPGAVPYVCAISGASQAVDDAVLANGCTVSGSVKNKAPTWLLSLDYKPIDQVMVYAKYSRGYRQGAYSANAPIGYETWQPERIDAYEAGLKASFDGPVRGTFNIAGFYNKLSNMQLITAFASSTGAVGSTVVAVNVGKSRVKGLEVDASITPIPFLTFDASYALLDTKILAVGAVPSPYGKYDIIRSLATVGSRFPVTPRHKFIGGATLRLPVPEGMGQLSVSASYTYTSDYDYTTGVFGTLPSTELVNANLTWNSVAGAPVDLSVFATNLLNEKYVITANDNRTAAGHVSNSLGEPRMYGMRLRYRFGS</sequence>
<keyword evidence="5 11" id="KW-0812">Transmembrane</keyword>
<name>A0ABV7IQH3_9SPHN</name>
<keyword evidence="17" id="KW-1185">Reference proteome</keyword>
<dbReference type="InterPro" id="IPR036942">
    <property type="entry name" value="Beta-barrel_TonB_sf"/>
</dbReference>
<keyword evidence="8 12" id="KW-0798">TonB box</keyword>
<evidence type="ECO:0000313" key="17">
    <source>
        <dbReference type="Proteomes" id="UP001595604"/>
    </source>
</evidence>
<evidence type="ECO:0000256" key="13">
    <source>
        <dbReference type="SAM" id="SignalP"/>
    </source>
</evidence>
<keyword evidence="10 11" id="KW-0998">Cell outer membrane</keyword>
<proteinExistence type="inferred from homology"/>
<dbReference type="Proteomes" id="UP001595604">
    <property type="component" value="Unassembled WGS sequence"/>
</dbReference>
<dbReference type="PROSITE" id="PS52016">
    <property type="entry name" value="TONB_DEPENDENT_REC_3"/>
    <property type="match status" value="1"/>
</dbReference>
<evidence type="ECO:0000259" key="14">
    <source>
        <dbReference type="Pfam" id="PF00593"/>
    </source>
</evidence>
<dbReference type="InterPro" id="IPR012910">
    <property type="entry name" value="Plug_dom"/>
</dbReference>
<reference evidence="17" key="1">
    <citation type="journal article" date="2019" name="Int. J. Syst. Evol. Microbiol.">
        <title>The Global Catalogue of Microorganisms (GCM) 10K type strain sequencing project: providing services to taxonomists for standard genome sequencing and annotation.</title>
        <authorList>
            <consortium name="The Broad Institute Genomics Platform"/>
            <consortium name="The Broad Institute Genome Sequencing Center for Infectious Disease"/>
            <person name="Wu L."/>
            <person name="Ma J."/>
        </authorList>
    </citation>
    <scope>NUCLEOTIDE SEQUENCE [LARGE SCALE GENOMIC DNA]</scope>
    <source>
        <strain evidence="17">KCTC 42984</strain>
    </source>
</reference>